<dbReference type="PANTHER" id="PTHR48085">
    <property type="entry name" value="CADMIUM/ZINC-TRANSPORTING ATPASE HMA2-RELATED"/>
    <property type="match status" value="1"/>
</dbReference>
<dbReference type="InterPro" id="IPR059000">
    <property type="entry name" value="ATPase_P-type_domA"/>
</dbReference>
<evidence type="ECO:0000256" key="1">
    <source>
        <dbReference type="ARBA" id="ARBA00006024"/>
    </source>
</evidence>
<sequence length="188" mass="20451">MLSKWLDPALLLLTSLTLLTGDIAHFAQKSDWAALCWASGSLVMVLVLLVEIARRLARREAGVDLIALLSIGAALVFEQMLVAAVIALMLASGRTLEFFTKQRAERELRALVDRAPRFAWLQELGDLRQIPVEQIQPGQTLLVRLGEVIPVDGRLLSPTAILDESALSGGTLHSTMSLAPTCRCTPTI</sequence>
<keyword evidence="2" id="KW-0472">Membrane</keyword>
<feature type="transmembrane region" description="Helical" evidence="2">
    <location>
        <begin position="65"/>
        <end position="91"/>
    </location>
</feature>
<protein>
    <recommendedName>
        <fullName evidence="3">P-type ATPase A domain-containing protein</fullName>
    </recommendedName>
</protein>
<evidence type="ECO:0000256" key="2">
    <source>
        <dbReference type="SAM" id="Phobius"/>
    </source>
</evidence>
<reference evidence="4 5" key="1">
    <citation type="submission" date="2019-09" db="EMBL/GenBank/DDBJ databases">
        <authorList>
            <person name="Chandra G."/>
            <person name="Truman W A."/>
        </authorList>
    </citation>
    <scope>NUCLEOTIDE SEQUENCE [LARGE SCALE GENOMIC DNA]</scope>
    <source>
        <strain evidence="4">PS691</strain>
    </source>
</reference>
<dbReference type="Gene3D" id="2.70.150.10">
    <property type="entry name" value="Calcium-transporting ATPase, cytoplasmic transduction domain A"/>
    <property type="match status" value="1"/>
</dbReference>
<evidence type="ECO:0000259" key="3">
    <source>
        <dbReference type="Pfam" id="PF00122"/>
    </source>
</evidence>
<feature type="transmembrane region" description="Helical" evidence="2">
    <location>
        <begin position="34"/>
        <end position="53"/>
    </location>
</feature>
<dbReference type="InterPro" id="IPR008250">
    <property type="entry name" value="ATPase_P-typ_transduc_dom_A_sf"/>
</dbReference>
<dbReference type="EMBL" id="CABVHQ010000008">
    <property type="protein sequence ID" value="VVN82876.1"/>
    <property type="molecule type" value="Genomic_DNA"/>
</dbReference>
<dbReference type="Pfam" id="PF00122">
    <property type="entry name" value="E1-E2_ATPase"/>
    <property type="match status" value="1"/>
</dbReference>
<gene>
    <name evidence="4" type="ORF">PS691_01237</name>
</gene>
<dbReference type="GO" id="GO:0016020">
    <property type="term" value="C:membrane"/>
    <property type="evidence" value="ECO:0007669"/>
    <property type="project" value="TreeGrafter"/>
</dbReference>
<comment type="similarity">
    <text evidence="1">Belongs to the cation transport ATPase (P-type) (TC 3.A.3) family. Type IB subfamily.</text>
</comment>
<dbReference type="GO" id="GO:0015086">
    <property type="term" value="F:cadmium ion transmembrane transporter activity"/>
    <property type="evidence" value="ECO:0007669"/>
    <property type="project" value="TreeGrafter"/>
</dbReference>
<dbReference type="InterPro" id="IPR051014">
    <property type="entry name" value="Cation_Transport_ATPase_IB"/>
</dbReference>
<organism evidence="4 5">
    <name type="scientific">Pseudomonas fluorescens</name>
    <dbReference type="NCBI Taxonomy" id="294"/>
    <lineage>
        <taxon>Bacteria</taxon>
        <taxon>Pseudomonadati</taxon>
        <taxon>Pseudomonadota</taxon>
        <taxon>Gammaproteobacteria</taxon>
        <taxon>Pseudomonadales</taxon>
        <taxon>Pseudomonadaceae</taxon>
        <taxon>Pseudomonas</taxon>
    </lineage>
</organism>
<dbReference type="PANTHER" id="PTHR48085:SF5">
    <property type="entry name" value="CADMIUM_ZINC-TRANSPORTING ATPASE HMA4-RELATED"/>
    <property type="match status" value="1"/>
</dbReference>
<keyword evidence="2" id="KW-0812">Transmembrane</keyword>
<evidence type="ECO:0000313" key="5">
    <source>
        <dbReference type="Proteomes" id="UP000337909"/>
    </source>
</evidence>
<feature type="domain" description="P-type ATPase A" evidence="3">
    <location>
        <begin position="116"/>
        <end position="172"/>
    </location>
</feature>
<accession>A0A5E7AUV2</accession>
<evidence type="ECO:0000313" key="4">
    <source>
        <dbReference type="EMBL" id="VVN82876.1"/>
    </source>
</evidence>
<keyword evidence="2" id="KW-1133">Transmembrane helix</keyword>
<name>A0A5E7AUV2_PSEFL</name>
<dbReference type="Proteomes" id="UP000337909">
    <property type="component" value="Unassembled WGS sequence"/>
</dbReference>
<proteinExistence type="inferred from homology"/>
<dbReference type="AlphaFoldDB" id="A0A5E7AUV2"/>
<dbReference type="SUPFAM" id="SSF81653">
    <property type="entry name" value="Calcium ATPase, transduction domain A"/>
    <property type="match status" value="1"/>
</dbReference>